<reference evidence="2" key="1">
    <citation type="submission" date="2021-01" db="EMBL/GenBank/DDBJ databases">
        <authorList>
            <consortium name="Genoscope - CEA"/>
            <person name="William W."/>
        </authorList>
    </citation>
    <scope>NUCLEOTIDE SEQUENCE</scope>
</reference>
<feature type="region of interest" description="Disordered" evidence="1">
    <location>
        <begin position="146"/>
        <end position="195"/>
    </location>
</feature>
<evidence type="ECO:0000313" key="2">
    <source>
        <dbReference type="EMBL" id="CAF2106885.1"/>
    </source>
</evidence>
<dbReference type="AlphaFoldDB" id="A0A816TY17"/>
<gene>
    <name evidence="2" type="ORF">DARMORV10_C08P08330.1</name>
</gene>
<name>A0A816TY17_BRANA</name>
<protein>
    <submittedName>
        <fullName evidence="2">(rape) hypothetical protein</fullName>
    </submittedName>
</protein>
<organism evidence="2">
    <name type="scientific">Brassica napus</name>
    <name type="common">Rape</name>
    <dbReference type="NCBI Taxonomy" id="3708"/>
    <lineage>
        <taxon>Eukaryota</taxon>
        <taxon>Viridiplantae</taxon>
        <taxon>Streptophyta</taxon>
        <taxon>Embryophyta</taxon>
        <taxon>Tracheophyta</taxon>
        <taxon>Spermatophyta</taxon>
        <taxon>Magnoliopsida</taxon>
        <taxon>eudicotyledons</taxon>
        <taxon>Gunneridae</taxon>
        <taxon>Pentapetalae</taxon>
        <taxon>rosids</taxon>
        <taxon>malvids</taxon>
        <taxon>Brassicales</taxon>
        <taxon>Brassicaceae</taxon>
        <taxon>Brassiceae</taxon>
        <taxon>Brassica</taxon>
    </lineage>
</organism>
<feature type="region of interest" description="Disordered" evidence="1">
    <location>
        <begin position="1"/>
        <end position="89"/>
    </location>
</feature>
<dbReference type="Proteomes" id="UP001295469">
    <property type="component" value="Chromosome C08"/>
</dbReference>
<accession>A0A816TY17</accession>
<feature type="compositionally biased region" description="Basic and acidic residues" evidence="1">
    <location>
        <begin position="7"/>
        <end position="34"/>
    </location>
</feature>
<dbReference type="EMBL" id="HG994372">
    <property type="protein sequence ID" value="CAF2106885.1"/>
    <property type="molecule type" value="Genomic_DNA"/>
</dbReference>
<feature type="compositionally biased region" description="Basic and acidic residues" evidence="1">
    <location>
        <begin position="61"/>
        <end position="81"/>
    </location>
</feature>
<proteinExistence type="predicted"/>
<feature type="compositionally biased region" description="Acidic residues" evidence="1">
    <location>
        <begin position="167"/>
        <end position="181"/>
    </location>
</feature>
<evidence type="ECO:0000256" key="1">
    <source>
        <dbReference type="SAM" id="MobiDB-lite"/>
    </source>
</evidence>
<sequence>MYEDDEAKWVRVSGRENRRPSADGSRFRGEDLDSRHRRPRHELTRNSIQDGRCRSSGFQGVRRERSRKDHFPYQERSKGRTYEGTMRSPQLLRETHREASIQRDGDVILAPVKGLGADQVCMGNEEVENGIDVVNEVMLEQENLVKADEMDTDENNPSLKEGVVTNEGEEEFQDVTDEETDGNQGPVQGDIVASI</sequence>